<sequence>MAGDLKRISNVSRLSSSSSNSANWCTYRQRICYSSKLLARDYRWGSDSWSFHFTSWRRLTEFGRFYSLLVFCFGSRSSRQAGGCYRFVVELDLASRVHFQHQDDLAIWLRSRRF</sequence>
<protein>
    <submittedName>
        <fullName evidence="1">(northern house mosquito) hypothetical protein</fullName>
    </submittedName>
</protein>
<name>A0A8D8A2R9_CULPI</name>
<reference evidence="1" key="1">
    <citation type="submission" date="2021-05" db="EMBL/GenBank/DDBJ databases">
        <authorList>
            <person name="Alioto T."/>
            <person name="Alioto T."/>
            <person name="Gomez Garrido J."/>
        </authorList>
    </citation>
    <scope>NUCLEOTIDE SEQUENCE</scope>
</reference>
<dbReference type="EMBL" id="HBUE01008895">
    <property type="protein sequence ID" value="CAG6447352.1"/>
    <property type="molecule type" value="Transcribed_RNA"/>
</dbReference>
<dbReference type="AlphaFoldDB" id="A0A8D8A2R9"/>
<organism evidence="1">
    <name type="scientific">Culex pipiens</name>
    <name type="common">House mosquito</name>
    <dbReference type="NCBI Taxonomy" id="7175"/>
    <lineage>
        <taxon>Eukaryota</taxon>
        <taxon>Metazoa</taxon>
        <taxon>Ecdysozoa</taxon>
        <taxon>Arthropoda</taxon>
        <taxon>Hexapoda</taxon>
        <taxon>Insecta</taxon>
        <taxon>Pterygota</taxon>
        <taxon>Neoptera</taxon>
        <taxon>Endopterygota</taxon>
        <taxon>Diptera</taxon>
        <taxon>Nematocera</taxon>
        <taxon>Culicoidea</taxon>
        <taxon>Culicidae</taxon>
        <taxon>Culicinae</taxon>
        <taxon>Culicini</taxon>
        <taxon>Culex</taxon>
        <taxon>Culex</taxon>
    </lineage>
</organism>
<proteinExistence type="predicted"/>
<evidence type="ECO:0000313" key="1">
    <source>
        <dbReference type="EMBL" id="CAG6447352.1"/>
    </source>
</evidence>
<accession>A0A8D8A2R9</accession>